<dbReference type="Proteomes" id="UP000279833">
    <property type="component" value="Unassembled WGS sequence"/>
</dbReference>
<feature type="transmembrane region" description="Helical" evidence="1">
    <location>
        <begin position="136"/>
        <end position="156"/>
    </location>
</feature>
<sequence>MIHGHIESVCNTTIHLAATNIKCCNSDSIRLSIYNDHLSSSTIAIDSVESHSSSELNETQNPCKTTVSNLYGFFTNDSHISDEIPCKCEENMLSEPNHDRKPDGVLIDADFANDPLLCNDILNKFDENHFGNYQILMSYQILFVLIMHLLLVGNVLSEKHSYRKVTSNVYSSQCEEYVSNEATSSITLEYEDPTLFRMGG</sequence>
<gene>
    <name evidence="2" type="ORF">SCUD_LOCUS14145</name>
</gene>
<keyword evidence="1" id="KW-0472">Membrane</keyword>
<evidence type="ECO:0000313" key="4">
    <source>
        <dbReference type="WBParaSite" id="SCUD_0001414801-mRNA-1"/>
    </source>
</evidence>
<proteinExistence type="predicted"/>
<protein>
    <submittedName>
        <fullName evidence="2 4">Uncharacterized protein</fullName>
    </submittedName>
</protein>
<organism evidence="4">
    <name type="scientific">Schistosoma curassoni</name>
    <dbReference type="NCBI Taxonomy" id="6186"/>
    <lineage>
        <taxon>Eukaryota</taxon>
        <taxon>Metazoa</taxon>
        <taxon>Spiralia</taxon>
        <taxon>Lophotrochozoa</taxon>
        <taxon>Platyhelminthes</taxon>
        <taxon>Trematoda</taxon>
        <taxon>Digenea</taxon>
        <taxon>Strigeidida</taxon>
        <taxon>Schistosomatoidea</taxon>
        <taxon>Schistosomatidae</taxon>
        <taxon>Schistosoma</taxon>
    </lineage>
</organism>
<reference evidence="4" key="1">
    <citation type="submission" date="2016-06" db="UniProtKB">
        <authorList>
            <consortium name="WormBaseParasite"/>
        </authorList>
    </citation>
    <scope>IDENTIFICATION</scope>
</reference>
<keyword evidence="1" id="KW-1133">Transmembrane helix</keyword>
<name>A0A183KGJ8_9TREM</name>
<evidence type="ECO:0000313" key="3">
    <source>
        <dbReference type="Proteomes" id="UP000279833"/>
    </source>
</evidence>
<dbReference type="EMBL" id="UZAK01036448">
    <property type="protein sequence ID" value="VDP55455.1"/>
    <property type="molecule type" value="Genomic_DNA"/>
</dbReference>
<keyword evidence="3" id="KW-1185">Reference proteome</keyword>
<keyword evidence="1" id="KW-0812">Transmembrane</keyword>
<reference evidence="2 3" key="2">
    <citation type="submission" date="2018-11" db="EMBL/GenBank/DDBJ databases">
        <authorList>
            <consortium name="Pathogen Informatics"/>
        </authorList>
    </citation>
    <scope>NUCLEOTIDE SEQUENCE [LARGE SCALE GENOMIC DNA]</scope>
    <source>
        <strain evidence="2">Dakar</strain>
        <strain evidence="3">Dakar, Senegal</strain>
    </source>
</reference>
<evidence type="ECO:0000256" key="1">
    <source>
        <dbReference type="SAM" id="Phobius"/>
    </source>
</evidence>
<dbReference type="AlphaFoldDB" id="A0A183KGJ8"/>
<dbReference type="WBParaSite" id="SCUD_0001414801-mRNA-1">
    <property type="protein sequence ID" value="SCUD_0001414801-mRNA-1"/>
    <property type="gene ID" value="SCUD_0001414801"/>
</dbReference>
<evidence type="ECO:0000313" key="2">
    <source>
        <dbReference type="EMBL" id="VDP55455.1"/>
    </source>
</evidence>
<accession>A0A183KGJ8</accession>